<protein>
    <recommendedName>
        <fullName evidence="2">DUF7924 domain-containing protein</fullName>
    </recommendedName>
</protein>
<dbReference type="Proteomes" id="UP000030678">
    <property type="component" value="Unassembled WGS sequence"/>
</dbReference>
<organism evidence="3 4">
    <name type="scientific">Cladophialophora carrionii CBS 160.54</name>
    <dbReference type="NCBI Taxonomy" id="1279043"/>
    <lineage>
        <taxon>Eukaryota</taxon>
        <taxon>Fungi</taxon>
        <taxon>Dikarya</taxon>
        <taxon>Ascomycota</taxon>
        <taxon>Pezizomycotina</taxon>
        <taxon>Eurotiomycetes</taxon>
        <taxon>Chaetothyriomycetidae</taxon>
        <taxon>Chaetothyriales</taxon>
        <taxon>Herpotrichiellaceae</taxon>
        <taxon>Cladophialophora</taxon>
    </lineage>
</organism>
<feature type="region of interest" description="Disordered" evidence="1">
    <location>
        <begin position="1"/>
        <end position="30"/>
    </location>
</feature>
<feature type="compositionally biased region" description="Polar residues" evidence="1">
    <location>
        <begin position="1"/>
        <end position="23"/>
    </location>
</feature>
<sequence length="397" mass="43645">MAYITPQLTSPASTLSSQASQYLPSRDLTNREKAAPYTSSYYRQHTLCPNRISVDDSHLTEEQWSRHAFALGIPSKDIRRPHPDARRFTQRLQRKPRMSDRQVAELLLPLIQSATQSSKKLQVKTDAAFHTDAVPNGNPVGRLSSQNAAWSMPLPVPRPNITVGFSSKNFTEHELELQDGIISNAYGEPCNLAHISQPIVGNNTLLWPFFTVEVQSSSLEAAQNAAAGSASTCNNALALLAEAAQEPFIRRHGRNLFWESQRAVQSFSLSIHNDSEGNGKVATLNLHTSHGGVSHRCAPIRSYSLCNEDDVECLFSRLSSIFVWAENCHLQQIVTLLANLDALVQLDSGREHLSDGFPNADLDGATGFDGSLTPGRSKLGAIKTVLAQVSPRWIRIS</sequence>
<dbReference type="EMBL" id="KB822704">
    <property type="protein sequence ID" value="ETI24243.1"/>
    <property type="molecule type" value="Genomic_DNA"/>
</dbReference>
<evidence type="ECO:0000259" key="2">
    <source>
        <dbReference type="Pfam" id="PF25545"/>
    </source>
</evidence>
<evidence type="ECO:0000313" key="3">
    <source>
        <dbReference type="EMBL" id="ETI24243.1"/>
    </source>
</evidence>
<gene>
    <name evidence="3" type="ORF">G647_03612</name>
</gene>
<dbReference type="AlphaFoldDB" id="V9DD44"/>
<dbReference type="InterPro" id="IPR057684">
    <property type="entry name" value="DUF7924"/>
</dbReference>
<feature type="domain" description="DUF7924" evidence="2">
    <location>
        <begin position="147"/>
        <end position="275"/>
    </location>
</feature>
<evidence type="ECO:0000313" key="4">
    <source>
        <dbReference type="Proteomes" id="UP000030678"/>
    </source>
</evidence>
<evidence type="ECO:0000256" key="1">
    <source>
        <dbReference type="SAM" id="MobiDB-lite"/>
    </source>
</evidence>
<proteinExistence type="predicted"/>
<reference evidence="3 4" key="1">
    <citation type="submission" date="2013-03" db="EMBL/GenBank/DDBJ databases">
        <title>The Genome Sequence of Cladophialophora carrionii CBS 160.54.</title>
        <authorList>
            <consortium name="The Broad Institute Genomics Platform"/>
            <person name="Cuomo C."/>
            <person name="de Hoog S."/>
            <person name="Gorbushina A."/>
            <person name="Walker B."/>
            <person name="Young S.K."/>
            <person name="Zeng Q."/>
            <person name="Gargeya S."/>
            <person name="Fitzgerald M."/>
            <person name="Haas B."/>
            <person name="Abouelleil A."/>
            <person name="Allen A.W."/>
            <person name="Alvarado L."/>
            <person name="Arachchi H.M."/>
            <person name="Berlin A.M."/>
            <person name="Chapman S.B."/>
            <person name="Gainer-Dewar J."/>
            <person name="Goldberg J."/>
            <person name="Griggs A."/>
            <person name="Gujja S."/>
            <person name="Hansen M."/>
            <person name="Howarth C."/>
            <person name="Imamovic A."/>
            <person name="Ireland A."/>
            <person name="Larimer J."/>
            <person name="McCowan C."/>
            <person name="Murphy C."/>
            <person name="Pearson M."/>
            <person name="Poon T.W."/>
            <person name="Priest M."/>
            <person name="Roberts A."/>
            <person name="Saif S."/>
            <person name="Shea T."/>
            <person name="Sisk P."/>
            <person name="Sykes S."/>
            <person name="Wortman J."/>
            <person name="Nusbaum C."/>
            <person name="Birren B."/>
        </authorList>
    </citation>
    <scope>NUCLEOTIDE SEQUENCE [LARGE SCALE GENOMIC DNA]</scope>
    <source>
        <strain evidence="3 4">CBS 160.54</strain>
    </source>
</reference>
<name>V9DD44_9EURO</name>
<dbReference type="GeneID" id="19982105"/>
<dbReference type="Pfam" id="PF25545">
    <property type="entry name" value="DUF7924"/>
    <property type="match status" value="1"/>
</dbReference>
<dbReference type="OrthoDB" id="4135068at2759"/>
<accession>V9DD44</accession>
<dbReference type="VEuPathDB" id="FungiDB:G647_03612"/>
<dbReference type="HOGENOM" id="CLU_735651_0_0_1"/>
<dbReference type="RefSeq" id="XP_008726179.1">
    <property type="nucleotide sequence ID" value="XM_008727957.1"/>
</dbReference>